<dbReference type="AlphaFoldDB" id="X6NBW2"/>
<proteinExistence type="predicted"/>
<dbReference type="Proteomes" id="UP000023152">
    <property type="component" value="Unassembled WGS sequence"/>
</dbReference>
<evidence type="ECO:0000313" key="2">
    <source>
        <dbReference type="EMBL" id="ETO23491.1"/>
    </source>
</evidence>
<sequence length="432" mass="49976">MSLAYNVESESGDVSISDSKYQKLNEESMSKTNHRGTIDVENWNVFEKKKEEEEEIKKKNRTRKQINDYLKKGLPFASNGQICVMFAVFLSLVTNVLFIYIHIQLYINILTCNIKKKFSVMKEFVSYTELVCIVVLSVMALASLKMRNCAVFVDSLQIMRSFSLFKLVQWCSVQSALDMMSGMIDHHFASKKELDRMMFELQDSYRCLCKLKENSDNSIESVVSGLIEKKKLQLQIQWINIQLALAKSSQTNVRCAKMMEFLENFRRGIIVSFITIVILVMALLSAMAMAVKLSQVAFIIEKDPWAYSFRELTFFSLLCLKLISLWNQLGGLATTQWIEIGTIYYQLFASEQGQLGQLQMDESIELDGNIKELLLQRSTWFECFVGFLMALSLNKYFLHQILFYPSSVTKLVGFVFFFFRITPYCFQMGLKK</sequence>
<keyword evidence="3" id="KW-1185">Reference proteome</keyword>
<keyword evidence="1" id="KW-0812">Transmembrane</keyword>
<protein>
    <submittedName>
        <fullName evidence="2">Uncharacterized protein</fullName>
    </submittedName>
</protein>
<feature type="transmembrane region" description="Helical" evidence="1">
    <location>
        <begin position="403"/>
        <end position="426"/>
    </location>
</feature>
<accession>X6NBW2</accession>
<reference evidence="2 3" key="1">
    <citation type="journal article" date="2013" name="Curr. Biol.">
        <title>The Genome of the Foraminiferan Reticulomyxa filosa.</title>
        <authorList>
            <person name="Glockner G."/>
            <person name="Hulsmann N."/>
            <person name="Schleicher M."/>
            <person name="Noegel A.A."/>
            <person name="Eichinger L."/>
            <person name="Gallinger C."/>
            <person name="Pawlowski J."/>
            <person name="Sierra R."/>
            <person name="Euteneuer U."/>
            <person name="Pillet L."/>
            <person name="Moustafa A."/>
            <person name="Platzer M."/>
            <person name="Groth M."/>
            <person name="Szafranski K."/>
            <person name="Schliwa M."/>
        </authorList>
    </citation>
    <scope>NUCLEOTIDE SEQUENCE [LARGE SCALE GENOMIC DNA]</scope>
</reference>
<feature type="transmembrane region" description="Helical" evidence="1">
    <location>
        <begin position="269"/>
        <end position="291"/>
    </location>
</feature>
<feature type="transmembrane region" description="Helical" evidence="1">
    <location>
        <begin position="124"/>
        <end position="144"/>
    </location>
</feature>
<keyword evidence="1" id="KW-1133">Transmembrane helix</keyword>
<dbReference type="EMBL" id="ASPP01009896">
    <property type="protein sequence ID" value="ETO23491.1"/>
    <property type="molecule type" value="Genomic_DNA"/>
</dbReference>
<gene>
    <name evidence="2" type="ORF">RFI_13689</name>
</gene>
<evidence type="ECO:0000256" key="1">
    <source>
        <dbReference type="SAM" id="Phobius"/>
    </source>
</evidence>
<organism evidence="2 3">
    <name type="scientific">Reticulomyxa filosa</name>
    <dbReference type="NCBI Taxonomy" id="46433"/>
    <lineage>
        <taxon>Eukaryota</taxon>
        <taxon>Sar</taxon>
        <taxon>Rhizaria</taxon>
        <taxon>Retaria</taxon>
        <taxon>Foraminifera</taxon>
        <taxon>Monothalamids</taxon>
        <taxon>Reticulomyxidae</taxon>
        <taxon>Reticulomyxa</taxon>
    </lineage>
</organism>
<comment type="caution">
    <text evidence="2">The sequence shown here is derived from an EMBL/GenBank/DDBJ whole genome shotgun (WGS) entry which is preliminary data.</text>
</comment>
<evidence type="ECO:0000313" key="3">
    <source>
        <dbReference type="Proteomes" id="UP000023152"/>
    </source>
</evidence>
<name>X6NBW2_RETFI</name>
<keyword evidence="1" id="KW-0472">Membrane</keyword>
<feature type="transmembrane region" description="Helical" evidence="1">
    <location>
        <begin position="79"/>
        <end position="103"/>
    </location>
</feature>